<dbReference type="InterPro" id="IPR036388">
    <property type="entry name" value="WH-like_DNA-bd_sf"/>
</dbReference>
<dbReference type="EMBL" id="JAPWTJ010000223">
    <property type="protein sequence ID" value="KAJ8980898.1"/>
    <property type="molecule type" value="Genomic_DNA"/>
</dbReference>
<comment type="function">
    <text evidence="1">DNA-dependent RNA polymerase catalyzes the transcription of DNA into RNA using the four ribonucleoside triphosphates as substrates. Specific core component of RNA polymerase III which synthesizes small RNAs, such as 5S rRNA and tRNAs.</text>
</comment>
<keyword evidence="1" id="KW-0539">Nucleus</keyword>
<name>A0ABQ9JRK2_9CUCU</name>
<dbReference type="Proteomes" id="UP001162164">
    <property type="component" value="Unassembled WGS sequence"/>
</dbReference>
<evidence type="ECO:0000313" key="2">
    <source>
        <dbReference type="EMBL" id="KAJ8980898.1"/>
    </source>
</evidence>
<evidence type="ECO:0000313" key="3">
    <source>
        <dbReference type="Proteomes" id="UP001162164"/>
    </source>
</evidence>
<keyword evidence="3" id="KW-1185">Reference proteome</keyword>
<dbReference type="Pfam" id="PF20912">
    <property type="entry name" value="RPC3_helical"/>
    <property type="match status" value="1"/>
</dbReference>
<dbReference type="Gene3D" id="1.10.10.10">
    <property type="entry name" value="Winged helix-like DNA-binding domain superfamily/Winged helix DNA-binding domain"/>
    <property type="match status" value="1"/>
</dbReference>
<sequence length="194" mass="22802">MKTQENSLGYCCEIKDLVKKQKSFPQLNAFFDQYVTVIEQDSSNLIRKSGEASGGSFQIHIKEAFTQFCWETVEQCVLEKFDSKAARIFRLLDQVVRMVLELCYKTLYNIMTRRNHERDANRRIIDKKQRVDTIAMGMRAQGALEEQLADIEEMITPPERQILENIDRIMKKLNSAELEIDETIFLLQIYLMYE</sequence>
<dbReference type="PANTHER" id="PTHR12949:SF0">
    <property type="entry name" value="DNA-DIRECTED RNA POLYMERASE III SUBUNIT RPC3"/>
    <property type="match status" value="1"/>
</dbReference>
<keyword evidence="1" id="KW-0804">Transcription</keyword>
<proteinExistence type="inferred from homology"/>
<protein>
    <recommendedName>
        <fullName evidence="1">DNA-directed RNA polymerase III subunit RPC3</fullName>
        <shortName evidence="1">RNA polymerase III subunit C3</shortName>
    </recommendedName>
</protein>
<keyword evidence="1" id="KW-0240">DNA-directed RNA polymerase</keyword>
<organism evidence="2 3">
    <name type="scientific">Molorchus minor</name>
    <dbReference type="NCBI Taxonomy" id="1323400"/>
    <lineage>
        <taxon>Eukaryota</taxon>
        <taxon>Metazoa</taxon>
        <taxon>Ecdysozoa</taxon>
        <taxon>Arthropoda</taxon>
        <taxon>Hexapoda</taxon>
        <taxon>Insecta</taxon>
        <taxon>Pterygota</taxon>
        <taxon>Neoptera</taxon>
        <taxon>Endopterygota</taxon>
        <taxon>Coleoptera</taxon>
        <taxon>Polyphaga</taxon>
        <taxon>Cucujiformia</taxon>
        <taxon>Chrysomeloidea</taxon>
        <taxon>Cerambycidae</taxon>
        <taxon>Lamiinae</taxon>
        <taxon>Monochamini</taxon>
        <taxon>Molorchus</taxon>
    </lineage>
</organism>
<comment type="similarity">
    <text evidence="1">Belongs to the eukaryotic RPC3/POLR3C RNA polymerase subunit family.</text>
</comment>
<comment type="subunit">
    <text evidence="1">Component of the RNA polymerase III (Pol III) complex consisting of 17 subunits.</text>
</comment>
<reference evidence="2" key="1">
    <citation type="journal article" date="2023" name="Insect Mol. Biol.">
        <title>Genome sequencing provides insights into the evolution of gene families encoding plant cell wall-degrading enzymes in longhorned beetles.</title>
        <authorList>
            <person name="Shin N.R."/>
            <person name="Okamura Y."/>
            <person name="Kirsch R."/>
            <person name="Pauchet Y."/>
        </authorList>
    </citation>
    <scope>NUCLEOTIDE SEQUENCE</scope>
    <source>
        <strain evidence="2">MMC_N1</strain>
    </source>
</reference>
<dbReference type="PANTHER" id="PTHR12949">
    <property type="entry name" value="RNA POLYMERASE III DNA DIRECTED -RELATED"/>
    <property type="match status" value="1"/>
</dbReference>
<accession>A0ABQ9JRK2</accession>
<evidence type="ECO:0000256" key="1">
    <source>
        <dbReference type="RuleBase" id="RU367076"/>
    </source>
</evidence>
<comment type="subcellular location">
    <subcellularLocation>
        <location evidence="1">Nucleus</location>
    </subcellularLocation>
</comment>
<gene>
    <name evidence="2" type="ORF">NQ317_011198</name>
</gene>
<dbReference type="Gene3D" id="6.10.140.1450">
    <property type="match status" value="1"/>
</dbReference>
<comment type="caution">
    <text evidence="2">The sequence shown here is derived from an EMBL/GenBank/DDBJ whole genome shotgun (WGS) entry which is preliminary data.</text>
</comment>
<dbReference type="InterPro" id="IPR039748">
    <property type="entry name" value="RPC3"/>
</dbReference>